<sequence length="95" mass="11348">MSSLVKEHYNNNDINKAEQWLDRGLELVRSLDHSDSIYVYESKVYMHLINGVGSTFEDLILKHVYPFFKEKQLYYEQYRYLKYLQSTISTTGNIN</sequence>
<dbReference type="RefSeq" id="WP_229720352.1">
    <property type="nucleotide sequence ID" value="NZ_BMLW01000018.1"/>
</dbReference>
<dbReference type="Gene3D" id="1.25.40.10">
    <property type="entry name" value="Tetratricopeptide repeat domain"/>
    <property type="match status" value="1"/>
</dbReference>
<dbReference type="Proteomes" id="UP000641206">
    <property type="component" value="Unassembled WGS sequence"/>
</dbReference>
<organism evidence="1 2">
    <name type="scientific">Oceanobacillus neutriphilus</name>
    <dbReference type="NCBI Taxonomy" id="531815"/>
    <lineage>
        <taxon>Bacteria</taxon>
        <taxon>Bacillati</taxon>
        <taxon>Bacillota</taxon>
        <taxon>Bacilli</taxon>
        <taxon>Bacillales</taxon>
        <taxon>Bacillaceae</taxon>
        <taxon>Oceanobacillus</taxon>
    </lineage>
</organism>
<protein>
    <submittedName>
        <fullName evidence="1">Uncharacterized protein</fullName>
    </submittedName>
</protein>
<proteinExistence type="predicted"/>
<accession>A0ABQ2P201</accession>
<comment type="caution">
    <text evidence="1">The sequence shown here is derived from an EMBL/GenBank/DDBJ whole genome shotgun (WGS) entry which is preliminary data.</text>
</comment>
<dbReference type="EMBL" id="BMLW01000018">
    <property type="protein sequence ID" value="GGP16153.1"/>
    <property type="molecule type" value="Genomic_DNA"/>
</dbReference>
<dbReference type="InterPro" id="IPR011990">
    <property type="entry name" value="TPR-like_helical_dom_sf"/>
</dbReference>
<evidence type="ECO:0000313" key="2">
    <source>
        <dbReference type="Proteomes" id="UP000641206"/>
    </source>
</evidence>
<gene>
    <name evidence="1" type="ORF">GCM10011346_46990</name>
</gene>
<reference evidence="2" key="1">
    <citation type="journal article" date="2019" name="Int. J. Syst. Evol. Microbiol.">
        <title>The Global Catalogue of Microorganisms (GCM) 10K type strain sequencing project: providing services to taxonomists for standard genome sequencing and annotation.</title>
        <authorList>
            <consortium name="The Broad Institute Genomics Platform"/>
            <consortium name="The Broad Institute Genome Sequencing Center for Infectious Disease"/>
            <person name="Wu L."/>
            <person name="Ma J."/>
        </authorList>
    </citation>
    <scope>NUCLEOTIDE SEQUENCE [LARGE SCALE GENOMIC DNA]</scope>
    <source>
        <strain evidence="2">CGMCC 1.7693</strain>
    </source>
</reference>
<keyword evidence="2" id="KW-1185">Reference proteome</keyword>
<evidence type="ECO:0000313" key="1">
    <source>
        <dbReference type="EMBL" id="GGP16153.1"/>
    </source>
</evidence>
<name>A0ABQ2P201_9BACI</name>